<keyword evidence="2" id="KW-1185">Reference proteome</keyword>
<evidence type="ECO:0000313" key="2">
    <source>
        <dbReference type="Proteomes" id="UP000018936"/>
    </source>
</evidence>
<name>V8N8N7_OPHHA</name>
<proteinExistence type="predicted"/>
<evidence type="ECO:0000313" key="1">
    <source>
        <dbReference type="EMBL" id="ETE58003.1"/>
    </source>
</evidence>
<dbReference type="Proteomes" id="UP000018936">
    <property type="component" value="Unassembled WGS sequence"/>
</dbReference>
<dbReference type="EMBL" id="AZIM01007370">
    <property type="protein sequence ID" value="ETE58003.1"/>
    <property type="molecule type" value="Genomic_DNA"/>
</dbReference>
<comment type="caution">
    <text evidence="1">The sequence shown here is derived from an EMBL/GenBank/DDBJ whole genome shotgun (WGS) entry which is preliminary data.</text>
</comment>
<dbReference type="AlphaFoldDB" id="V8N8N7"/>
<organism evidence="1 2">
    <name type="scientific">Ophiophagus hannah</name>
    <name type="common">King cobra</name>
    <name type="synonym">Naja hannah</name>
    <dbReference type="NCBI Taxonomy" id="8665"/>
    <lineage>
        <taxon>Eukaryota</taxon>
        <taxon>Metazoa</taxon>
        <taxon>Chordata</taxon>
        <taxon>Craniata</taxon>
        <taxon>Vertebrata</taxon>
        <taxon>Euteleostomi</taxon>
        <taxon>Lepidosauria</taxon>
        <taxon>Squamata</taxon>
        <taxon>Bifurcata</taxon>
        <taxon>Unidentata</taxon>
        <taxon>Episquamata</taxon>
        <taxon>Toxicofera</taxon>
        <taxon>Serpentes</taxon>
        <taxon>Colubroidea</taxon>
        <taxon>Elapidae</taxon>
        <taxon>Elapinae</taxon>
        <taxon>Ophiophagus</taxon>
    </lineage>
</organism>
<evidence type="ECO:0008006" key="3">
    <source>
        <dbReference type="Google" id="ProtNLM"/>
    </source>
</evidence>
<sequence length="203" mass="23252">MGCLGTISFGLLANWHGDQGPRRVQKQRWEEAREYAVPQHSTLPRAALPPPSTLLVQPVISSGGYSKTNKLDLEKEDQQWIIFWYFTIWFKSTHILKNPLFVAFLDFKQAFDSISGNTLWEKLKLTIIDKCLLFLIQNLDNNIAFELWVNPNLRTVGNLKKMPEKPREQPSTMELFLGSKALDDLICPKGLEELQTFHVPSPA</sequence>
<dbReference type="OrthoDB" id="410381at2759"/>
<reference evidence="1 2" key="1">
    <citation type="journal article" date="2013" name="Proc. Natl. Acad. Sci. U.S.A.">
        <title>The king cobra genome reveals dynamic gene evolution and adaptation in the snake venom system.</title>
        <authorList>
            <person name="Vonk F.J."/>
            <person name="Casewell N.R."/>
            <person name="Henkel C.V."/>
            <person name="Heimberg A.M."/>
            <person name="Jansen H.J."/>
            <person name="McCleary R.J."/>
            <person name="Kerkkamp H.M."/>
            <person name="Vos R.A."/>
            <person name="Guerreiro I."/>
            <person name="Calvete J.J."/>
            <person name="Wuster W."/>
            <person name="Woods A.E."/>
            <person name="Logan J.M."/>
            <person name="Harrison R.A."/>
            <person name="Castoe T.A."/>
            <person name="de Koning A.P."/>
            <person name="Pollock D.D."/>
            <person name="Yandell M."/>
            <person name="Calderon D."/>
            <person name="Renjifo C."/>
            <person name="Currier R.B."/>
            <person name="Salgado D."/>
            <person name="Pla D."/>
            <person name="Sanz L."/>
            <person name="Hyder A.S."/>
            <person name="Ribeiro J.M."/>
            <person name="Arntzen J.W."/>
            <person name="van den Thillart G.E."/>
            <person name="Boetzer M."/>
            <person name="Pirovano W."/>
            <person name="Dirks R.P."/>
            <person name="Spaink H.P."/>
            <person name="Duboule D."/>
            <person name="McGlinn E."/>
            <person name="Kini R.M."/>
            <person name="Richardson M.K."/>
        </authorList>
    </citation>
    <scope>NUCLEOTIDE SEQUENCE</scope>
    <source>
        <tissue evidence="1">Blood</tissue>
    </source>
</reference>
<accession>V8N8N7</accession>
<gene>
    <name evidence="1" type="ORF">L345_16276</name>
</gene>
<protein>
    <recommendedName>
        <fullName evidence="3">Reverse transcriptase domain-containing protein</fullName>
    </recommendedName>
</protein>